<evidence type="ECO:0000259" key="2">
    <source>
        <dbReference type="Pfam" id="PF01370"/>
    </source>
</evidence>
<accession>A0A2N3IEM3</accession>
<dbReference type="Pfam" id="PF01370">
    <property type="entry name" value="Epimerase"/>
    <property type="match status" value="1"/>
</dbReference>
<dbReference type="RefSeq" id="WP_101308400.1">
    <property type="nucleotide sequence ID" value="NZ_MVDE01000003.1"/>
</dbReference>
<evidence type="ECO:0000313" key="4">
    <source>
        <dbReference type="Proteomes" id="UP000233618"/>
    </source>
</evidence>
<dbReference type="Proteomes" id="UP000233618">
    <property type="component" value="Unassembled WGS sequence"/>
</dbReference>
<reference evidence="3 4" key="1">
    <citation type="journal article" date="2017" name="Front. Microbiol.">
        <title>Labilibaculum manganireducens gen. nov., sp. nov. and Labilibaculum filiforme sp. nov., Novel Bacteroidetes Isolated from Subsurface Sediments of the Baltic Sea.</title>
        <authorList>
            <person name="Vandieken V."/>
            <person name="Marshall I.P."/>
            <person name="Niemann H."/>
            <person name="Engelen B."/>
            <person name="Cypionka H."/>
        </authorList>
    </citation>
    <scope>NUCLEOTIDE SEQUENCE [LARGE SCALE GENOMIC DNA]</scope>
    <source>
        <strain evidence="3 4">59.10-2M</strain>
    </source>
</reference>
<dbReference type="PRINTS" id="PR01713">
    <property type="entry name" value="NUCEPIMERASE"/>
</dbReference>
<keyword evidence="4" id="KW-1185">Reference proteome</keyword>
<dbReference type="PANTHER" id="PTHR43000">
    <property type="entry name" value="DTDP-D-GLUCOSE 4,6-DEHYDRATASE-RELATED"/>
    <property type="match status" value="1"/>
</dbReference>
<evidence type="ECO:0000313" key="3">
    <source>
        <dbReference type="EMBL" id="PKQ68751.1"/>
    </source>
</evidence>
<comment type="similarity">
    <text evidence="1">Belongs to the NAD(P)-dependent epimerase/dehydratase family.</text>
</comment>
<organism evidence="3 4">
    <name type="scientific">Labilibaculum manganireducens</name>
    <dbReference type="NCBI Taxonomy" id="1940525"/>
    <lineage>
        <taxon>Bacteria</taxon>
        <taxon>Pseudomonadati</taxon>
        <taxon>Bacteroidota</taxon>
        <taxon>Bacteroidia</taxon>
        <taxon>Marinilabiliales</taxon>
        <taxon>Marinifilaceae</taxon>
        <taxon>Labilibaculum</taxon>
    </lineage>
</organism>
<name>A0A2N3IEM3_9BACT</name>
<proteinExistence type="inferred from homology"/>
<gene>
    <name evidence="3" type="ORF">BZG01_03270</name>
</gene>
<feature type="domain" description="NAD-dependent epimerase/dehydratase" evidence="2">
    <location>
        <begin position="7"/>
        <end position="227"/>
    </location>
</feature>
<dbReference type="AlphaFoldDB" id="A0A2N3IEM3"/>
<sequence>MTRRKYIVTGACGYIGKKVVEKLISKGEKVIAVDVKKDDFKCEFYQKDLNRIGALDYLIDENSIVIHLAAHANVGESLIDPLNDFNANVVSTINVLESLRKKNGSMVFASTSSVFDLSNKAPLTEKSYKKPTSPYGASKLACEAYCMAYARSYNLDIKIARIFSIYGDDLNRFVIYDLIQKIKANPKVIELFGDGKQIRDFTYIQDIVNGLIFIADKGIIGEDYNLANGRPIKIIELAQLLTELLNKNEIIISPNNIANAGEVTSMYADTSKLKELGFLPRFSLEKGLEKIINGL</sequence>
<dbReference type="EMBL" id="MVDE01000003">
    <property type="protein sequence ID" value="PKQ68751.1"/>
    <property type="molecule type" value="Genomic_DNA"/>
</dbReference>
<dbReference type="SUPFAM" id="SSF51735">
    <property type="entry name" value="NAD(P)-binding Rossmann-fold domains"/>
    <property type="match status" value="1"/>
</dbReference>
<dbReference type="Gene3D" id="3.40.50.720">
    <property type="entry name" value="NAD(P)-binding Rossmann-like Domain"/>
    <property type="match status" value="1"/>
</dbReference>
<dbReference type="InterPro" id="IPR036291">
    <property type="entry name" value="NAD(P)-bd_dom_sf"/>
</dbReference>
<dbReference type="InterPro" id="IPR001509">
    <property type="entry name" value="Epimerase_deHydtase"/>
</dbReference>
<protein>
    <recommendedName>
        <fullName evidence="2">NAD-dependent epimerase/dehydratase domain-containing protein</fullName>
    </recommendedName>
</protein>
<comment type="caution">
    <text evidence="3">The sequence shown here is derived from an EMBL/GenBank/DDBJ whole genome shotgun (WGS) entry which is preliminary data.</text>
</comment>
<evidence type="ECO:0000256" key="1">
    <source>
        <dbReference type="ARBA" id="ARBA00007637"/>
    </source>
</evidence>